<evidence type="ECO:0000313" key="4">
    <source>
        <dbReference type="EMBL" id="KAJ3491918.1"/>
    </source>
</evidence>
<evidence type="ECO:0000256" key="1">
    <source>
        <dbReference type="SAM" id="Coils"/>
    </source>
</evidence>
<feature type="domain" description="BAG" evidence="3">
    <location>
        <begin position="479"/>
        <end position="525"/>
    </location>
</feature>
<name>A0AAD5VCH4_9APHY</name>
<protein>
    <recommendedName>
        <fullName evidence="3">BAG domain-containing protein</fullName>
    </recommendedName>
</protein>
<feature type="compositionally biased region" description="Polar residues" evidence="2">
    <location>
        <begin position="771"/>
        <end position="780"/>
    </location>
</feature>
<evidence type="ECO:0000259" key="3">
    <source>
        <dbReference type="Pfam" id="PF02179"/>
    </source>
</evidence>
<feature type="coiled-coil region" evidence="1">
    <location>
        <begin position="144"/>
        <end position="181"/>
    </location>
</feature>
<evidence type="ECO:0000256" key="2">
    <source>
        <dbReference type="SAM" id="MobiDB-lite"/>
    </source>
</evidence>
<keyword evidence="5" id="KW-1185">Reference proteome</keyword>
<keyword evidence="1" id="KW-0175">Coiled coil</keyword>
<comment type="caution">
    <text evidence="4">The sequence shown here is derived from an EMBL/GenBank/DDBJ whole genome shotgun (WGS) entry which is preliminary data.</text>
</comment>
<feature type="region of interest" description="Disordered" evidence="2">
    <location>
        <begin position="263"/>
        <end position="282"/>
    </location>
</feature>
<dbReference type="Gene3D" id="1.20.58.120">
    <property type="entry name" value="BAG domain"/>
    <property type="match status" value="1"/>
</dbReference>
<dbReference type="SUPFAM" id="SSF63491">
    <property type="entry name" value="BAG domain"/>
    <property type="match status" value="1"/>
</dbReference>
<feature type="region of interest" description="Disordered" evidence="2">
    <location>
        <begin position="84"/>
        <end position="109"/>
    </location>
</feature>
<feature type="compositionally biased region" description="Polar residues" evidence="2">
    <location>
        <begin position="795"/>
        <end position="812"/>
    </location>
</feature>
<gene>
    <name evidence="4" type="ORF">NLI96_g380</name>
</gene>
<dbReference type="EMBL" id="JANAWD010000005">
    <property type="protein sequence ID" value="KAJ3491918.1"/>
    <property type="molecule type" value="Genomic_DNA"/>
</dbReference>
<organism evidence="4 5">
    <name type="scientific">Meripilus lineatus</name>
    <dbReference type="NCBI Taxonomy" id="2056292"/>
    <lineage>
        <taxon>Eukaryota</taxon>
        <taxon>Fungi</taxon>
        <taxon>Dikarya</taxon>
        <taxon>Basidiomycota</taxon>
        <taxon>Agaricomycotina</taxon>
        <taxon>Agaricomycetes</taxon>
        <taxon>Polyporales</taxon>
        <taxon>Meripilaceae</taxon>
        <taxon>Meripilus</taxon>
    </lineage>
</organism>
<dbReference type="Pfam" id="PF02179">
    <property type="entry name" value="BAG"/>
    <property type="match status" value="1"/>
</dbReference>
<feature type="compositionally biased region" description="Polar residues" evidence="2">
    <location>
        <begin position="351"/>
        <end position="368"/>
    </location>
</feature>
<feature type="region of interest" description="Disordered" evidence="2">
    <location>
        <begin position="765"/>
        <end position="859"/>
    </location>
</feature>
<feature type="region of interest" description="Disordered" evidence="2">
    <location>
        <begin position="699"/>
        <end position="752"/>
    </location>
</feature>
<proteinExistence type="predicted"/>
<reference evidence="4" key="1">
    <citation type="submission" date="2022-07" db="EMBL/GenBank/DDBJ databases">
        <title>Genome Sequence of Physisporinus lineatus.</title>
        <authorList>
            <person name="Buettner E."/>
        </authorList>
    </citation>
    <scope>NUCLEOTIDE SEQUENCE</scope>
    <source>
        <strain evidence="4">VT162</strain>
    </source>
</reference>
<dbReference type="Proteomes" id="UP001212997">
    <property type="component" value="Unassembled WGS sequence"/>
</dbReference>
<feature type="compositionally biased region" description="Acidic residues" evidence="2">
    <location>
        <begin position="699"/>
        <end position="710"/>
    </location>
</feature>
<feature type="region of interest" description="Disordered" evidence="2">
    <location>
        <begin position="351"/>
        <end position="375"/>
    </location>
</feature>
<feature type="coiled-coil region" evidence="1">
    <location>
        <begin position="505"/>
        <end position="536"/>
    </location>
</feature>
<feature type="compositionally biased region" description="Acidic residues" evidence="2">
    <location>
        <begin position="827"/>
        <end position="841"/>
    </location>
</feature>
<dbReference type="AlphaFoldDB" id="A0AAD5VCH4"/>
<dbReference type="InterPro" id="IPR036533">
    <property type="entry name" value="BAG_dom_sf"/>
</dbReference>
<accession>A0AAD5VCH4</accession>
<evidence type="ECO:0000313" key="5">
    <source>
        <dbReference type="Proteomes" id="UP001212997"/>
    </source>
</evidence>
<dbReference type="GO" id="GO:0051087">
    <property type="term" value="F:protein-folding chaperone binding"/>
    <property type="evidence" value="ECO:0007669"/>
    <property type="project" value="InterPro"/>
</dbReference>
<sequence>MQFIFTAQPSIRDGHRGGYYQPDIYDRSSPFTDLGHEYVAIHPRVNPHRLRSIPRRREREIYDEESFLQGYLIAESLGTLRPDNHVSCPRHAPRSRPSRGEGYGFRHTHSHYHPTHFALDRHAQQDHEVDVAHSLLAALLGPQHVEAQMQASQARRRRQEIERHAAAIRRAEARAQQEAQLQALFGALYGDLLEEEYGESFDEEQVCHHAPFVPGFVLNGVVQDDPYLPSCIRHAPPEATGPTRTVPRRAPVEQELYISGHHGVPILNRNTPTPSSVDRKGKSREVPAIPFSKHSTPTHETTHIPNTSAATSSLLEELSRKVSEKDIRVQRAIGDLLLEDLYPEAIYANASNSKPSVAPSTSPQNKVNPKQGRFNATPENAFAQAAATTGGSNRSEGADLRRTHPLPPVVAQRLLKLFRSRRARDLSLGTIKDIEEELHSIQSSFTFPHHIDFPETELNAQRSTSSSSDSELKLAYTPNNKSIHAYEHALNDLLMKLDAIDSQGLEDVRGRRKEVVGEIERALNEVVRKVEDSRERASLSDKPVHTTIPLAESTEEPIIAHSGEPVATVNSNDKVTAPVPINIPVETVAAVGGGCDIPVEERVPAAREVPEKIETLTEEEEVGFVAEGEGCASSECEGRGEGLDVVPEGEATTEVNERVADVDTPVQPTVEAPNLSTDVYSTLTEPANSVDEVLPVTDVQEDTTSEELVEDVDKSTVYVEPPNLATEPGTAHEPGVTQDDFTDNNDLTAIPEEDLEATVILSDSRTRDSIAPNSEPSSLSVADPQLTPRTPSPNPSESGSERNSFLLTQTSPLADPGSKKANTQPVNEDDDIDVLSEGDFDDGGKESDGWSEVDGESQV</sequence>
<dbReference type="InterPro" id="IPR003103">
    <property type="entry name" value="BAG_domain"/>
</dbReference>
<feature type="compositionally biased region" description="Acidic residues" evidence="2">
    <location>
        <begin position="849"/>
        <end position="859"/>
    </location>
</feature>